<evidence type="ECO:0000313" key="6">
    <source>
        <dbReference type="Proteomes" id="UP000558958"/>
    </source>
</evidence>
<keyword evidence="6" id="KW-1185">Reference proteome</keyword>
<comment type="similarity">
    <text evidence="1">Belongs to the eukaryotic-type primase small subunit family.</text>
</comment>
<dbReference type="AlphaFoldDB" id="A0A7K8YQJ9"/>
<accession>A0A7K8YQJ9</accession>
<comment type="catalytic activity">
    <reaction evidence="2">
        <text>ssDNA + n NTP = ssDNA/pppN(pN)n-1 hybrid + (n-1) diphosphate.</text>
        <dbReference type="EC" id="2.7.7.102"/>
    </reaction>
</comment>
<reference evidence="5 6" key="1">
    <citation type="submission" date="2019-09" db="EMBL/GenBank/DDBJ databases">
        <title>Bird 10,000 Genomes (B10K) Project - Family phase.</title>
        <authorList>
            <person name="Zhang G."/>
        </authorList>
    </citation>
    <scope>NUCLEOTIDE SEQUENCE [LARGE SCALE GENOMIC DNA]</scope>
    <source>
        <strain evidence="5">B10K-DU-001-06</strain>
        <tissue evidence="5">Muscle</tissue>
    </source>
</reference>
<dbReference type="GO" id="GO:0006269">
    <property type="term" value="P:DNA replication, synthesis of primer"/>
    <property type="evidence" value="ECO:0007669"/>
    <property type="project" value="InterPro"/>
</dbReference>
<dbReference type="SUPFAM" id="SSF56747">
    <property type="entry name" value="Prim-pol domain"/>
    <property type="match status" value="1"/>
</dbReference>
<feature type="non-terminal residue" evidence="5">
    <location>
        <position position="164"/>
    </location>
</feature>
<dbReference type="PANTHER" id="PTHR10536">
    <property type="entry name" value="DNA PRIMASE SMALL SUBUNIT"/>
    <property type="match status" value="1"/>
</dbReference>
<proteinExistence type="inferred from homology"/>
<feature type="region of interest" description="Disordered" evidence="4">
    <location>
        <begin position="109"/>
        <end position="133"/>
    </location>
</feature>
<evidence type="ECO:0000256" key="1">
    <source>
        <dbReference type="ARBA" id="ARBA00009762"/>
    </source>
</evidence>
<organism evidence="5 6">
    <name type="scientific">Sakesphorus luctuosus</name>
    <dbReference type="NCBI Taxonomy" id="419690"/>
    <lineage>
        <taxon>Eukaryota</taxon>
        <taxon>Metazoa</taxon>
        <taxon>Chordata</taxon>
        <taxon>Craniata</taxon>
        <taxon>Vertebrata</taxon>
        <taxon>Euteleostomi</taxon>
        <taxon>Archelosauria</taxon>
        <taxon>Archosauria</taxon>
        <taxon>Dinosauria</taxon>
        <taxon>Saurischia</taxon>
        <taxon>Theropoda</taxon>
        <taxon>Coelurosauria</taxon>
        <taxon>Aves</taxon>
        <taxon>Neognathae</taxon>
        <taxon>Neoaves</taxon>
        <taxon>Telluraves</taxon>
        <taxon>Australaves</taxon>
        <taxon>Passeriformes</taxon>
        <taxon>Thamnophilidae</taxon>
        <taxon>Sakesphorus</taxon>
    </lineage>
</organism>
<feature type="non-terminal residue" evidence="5">
    <location>
        <position position="1"/>
    </location>
</feature>
<dbReference type="GO" id="GO:0003899">
    <property type="term" value="F:DNA-directed RNA polymerase activity"/>
    <property type="evidence" value="ECO:0007669"/>
    <property type="project" value="InterPro"/>
</dbReference>
<dbReference type="EC" id="2.7.7.102" evidence="3"/>
<dbReference type="Gene3D" id="3.90.920.10">
    <property type="entry name" value="DNA primase, PRIM domain"/>
    <property type="match status" value="1"/>
</dbReference>
<name>A0A7K8YQJ9_9PASS</name>
<dbReference type="Proteomes" id="UP000558958">
    <property type="component" value="Unassembled WGS sequence"/>
</dbReference>
<dbReference type="Pfam" id="PF01896">
    <property type="entry name" value="DNA_primase_S"/>
    <property type="match status" value="1"/>
</dbReference>
<dbReference type="EMBL" id="VWZD01006868">
    <property type="protein sequence ID" value="NXG05814.1"/>
    <property type="molecule type" value="Genomic_DNA"/>
</dbReference>
<evidence type="ECO:0000256" key="3">
    <source>
        <dbReference type="ARBA" id="ARBA00044768"/>
    </source>
</evidence>
<evidence type="ECO:0000256" key="4">
    <source>
        <dbReference type="SAM" id="MobiDB-lite"/>
    </source>
</evidence>
<comment type="caution">
    <text evidence="5">The sequence shown here is derived from an EMBL/GenBank/DDBJ whole genome shotgun (WGS) entry which is preliminary data.</text>
</comment>
<gene>
    <name evidence="5" type="primary">Prim1</name>
    <name evidence="5" type="ORF">SAKLUC_R05688</name>
</gene>
<dbReference type="InterPro" id="IPR002755">
    <property type="entry name" value="DNA_primase_S"/>
</dbReference>
<protein>
    <recommendedName>
        <fullName evidence="3">DNA primase AEP</fullName>
        <ecNumber evidence="3">2.7.7.102</ecNumber>
    </recommendedName>
</protein>
<evidence type="ECO:0000256" key="2">
    <source>
        <dbReference type="ARBA" id="ARBA00044677"/>
    </source>
</evidence>
<sequence>PAQHREALQSEFPKKKDSVQRWEVLRGRLERSRGRGATASPSYADWEVMLQFCFPRLDINVSKGLGHLLKSPFSVHPKTGRISVPLDLQRLDQFDPFAVPTITSLCHELDTTGSDGEQEEGGETEPKRRARDYKRTSLAPFVRVFEQFVEGLESARRGERRRQS</sequence>
<evidence type="ECO:0000313" key="5">
    <source>
        <dbReference type="EMBL" id="NXG05814.1"/>
    </source>
</evidence>